<evidence type="ECO:0000313" key="2">
    <source>
        <dbReference type="EMBL" id="NDL56207.1"/>
    </source>
</evidence>
<gene>
    <name evidence="2" type="ORF">F7O44_03860</name>
</gene>
<proteinExistence type="predicted"/>
<evidence type="ECO:0000313" key="3">
    <source>
        <dbReference type="Proteomes" id="UP000460435"/>
    </source>
</evidence>
<protein>
    <submittedName>
        <fullName evidence="2">Uncharacterized protein</fullName>
    </submittedName>
</protein>
<keyword evidence="1" id="KW-0732">Signal</keyword>
<dbReference type="EMBL" id="WLZY01000001">
    <property type="protein sequence ID" value="NDL56207.1"/>
    <property type="molecule type" value="Genomic_DNA"/>
</dbReference>
<evidence type="ECO:0000256" key="1">
    <source>
        <dbReference type="SAM" id="SignalP"/>
    </source>
</evidence>
<comment type="caution">
    <text evidence="2">The sequence shown here is derived from an EMBL/GenBank/DDBJ whole genome shotgun (WGS) entry which is preliminary data.</text>
</comment>
<keyword evidence="3" id="KW-1185">Reference proteome</keyword>
<organism evidence="2 3">
    <name type="scientific">Phytoactinopolyspora mesophila</name>
    <dbReference type="NCBI Taxonomy" id="2650750"/>
    <lineage>
        <taxon>Bacteria</taxon>
        <taxon>Bacillati</taxon>
        <taxon>Actinomycetota</taxon>
        <taxon>Actinomycetes</taxon>
        <taxon>Jiangellales</taxon>
        <taxon>Jiangellaceae</taxon>
        <taxon>Phytoactinopolyspora</taxon>
    </lineage>
</organism>
<feature type="signal peptide" evidence="1">
    <location>
        <begin position="1"/>
        <end position="25"/>
    </location>
</feature>
<reference evidence="2 3" key="1">
    <citation type="submission" date="2019-11" db="EMBL/GenBank/DDBJ databases">
        <authorList>
            <person name="Li X.-J."/>
            <person name="Feng X.-M."/>
        </authorList>
    </citation>
    <scope>NUCLEOTIDE SEQUENCE [LARGE SCALE GENOMIC DNA]</scope>
    <source>
        <strain evidence="2 3">XMNu-373</strain>
    </source>
</reference>
<dbReference type="RefSeq" id="WP_162448824.1">
    <property type="nucleotide sequence ID" value="NZ_WLZY01000001.1"/>
</dbReference>
<accession>A0A7K3LZH0</accession>
<dbReference type="AlphaFoldDB" id="A0A7K3LZH0"/>
<feature type="chain" id="PRO_5029521538" evidence="1">
    <location>
        <begin position="26"/>
        <end position="140"/>
    </location>
</feature>
<sequence length="140" mass="15528">MKRRIGLAVAAILMSAILFMMPASAATGWFTKGSTNSKGAGYWTTSSMVQTVVQNPYAIRVGFRTTNDKSNKVKYSYSVICENSSKSVYDKTVWTNAKNTYKYVTIYSGSNSLGRFCDVYVSSDLGSTSRLRTQIQAKHR</sequence>
<name>A0A7K3LZH0_9ACTN</name>
<dbReference type="Proteomes" id="UP000460435">
    <property type="component" value="Unassembled WGS sequence"/>
</dbReference>